<organism evidence="2 3">
    <name type="scientific">Chitinophaga nivalis</name>
    <dbReference type="NCBI Taxonomy" id="2991709"/>
    <lineage>
        <taxon>Bacteria</taxon>
        <taxon>Pseudomonadati</taxon>
        <taxon>Bacteroidota</taxon>
        <taxon>Chitinophagia</taxon>
        <taxon>Chitinophagales</taxon>
        <taxon>Chitinophagaceae</taxon>
        <taxon>Chitinophaga</taxon>
    </lineage>
</organism>
<proteinExistence type="predicted"/>
<name>A0ABT3IH99_9BACT</name>
<dbReference type="RefSeq" id="WP_264728534.1">
    <property type="nucleotide sequence ID" value="NZ_JAPDNR010000001.1"/>
</dbReference>
<keyword evidence="3" id="KW-1185">Reference proteome</keyword>
<sequence>MDHIIKMAGLSAEAVELLNRHVVYMNAAKGSLLIKQGQRVEHFYIIEKGFIRIFSLIDDKDITTLFARENDIITSTYSLFTKTGSNENVEILEDAVLLKINYVTFVQRCQEHPDLFNLYRLLMEKYYLALEERALSLQFDNALERYRKLISRHPFILQRASLSSIASFLGMSPVTLSRMRAQI</sequence>
<dbReference type="Proteomes" id="UP001207742">
    <property type="component" value="Unassembled WGS sequence"/>
</dbReference>
<feature type="domain" description="Cyclic nucleotide-binding" evidence="1">
    <location>
        <begin position="24"/>
        <end position="105"/>
    </location>
</feature>
<dbReference type="CDD" id="cd00038">
    <property type="entry name" value="CAP_ED"/>
    <property type="match status" value="1"/>
</dbReference>
<dbReference type="SMART" id="SM00100">
    <property type="entry name" value="cNMP"/>
    <property type="match status" value="1"/>
</dbReference>
<reference evidence="2 3" key="1">
    <citation type="submission" date="2022-10" db="EMBL/GenBank/DDBJ databases">
        <title>Chitinophaga nivalis PC15 sp. nov., isolated from Pyeongchang county, South Korea.</title>
        <authorList>
            <person name="Trinh H.N."/>
        </authorList>
    </citation>
    <scope>NUCLEOTIDE SEQUENCE [LARGE SCALE GENOMIC DNA]</scope>
    <source>
        <strain evidence="2 3">PC14</strain>
    </source>
</reference>
<dbReference type="EMBL" id="JAPDNS010000001">
    <property type="protein sequence ID" value="MCW3483318.1"/>
    <property type="molecule type" value="Genomic_DNA"/>
</dbReference>
<gene>
    <name evidence="2" type="ORF">OL497_05400</name>
</gene>
<comment type="caution">
    <text evidence="2">The sequence shown here is derived from an EMBL/GenBank/DDBJ whole genome shotgun (WGS) entry which is preliminary data.</text>
</comment>
<evidence type="ECO:0000313" key="3">
    <source>
        <dbReference type="Proteomes" id="UP001207742"/>
    </source>
</evidence>
<dbReference type="PROSITE" id="PS50042">
    <property type="entry name" value="CNMP_BINDING_3"/>
    <property type="match status" value="1"/>
</dbReference>
<dbReference type="SUPFAM" id="SSF51206">
    <property type="entry name" value="cAMP-binding domain-like"/>
    <property type="match status" value="1"/>
</dbReference>
<dbReference type="InterPro" id="IPR000595">
    <property type="entry name" value="cNMP-bd_dom"/>
</dbReference>
<dbReference type="Pfam" id="PF00027">
    <property type="entry name" value="cNMP_binding"/>
    <property type="match status" value="1"/>
</dbReference>
<dbReference type="InterPro" id="IPR014710">
    <property type="entry name" value="RmlC-like_jellyroll"/>
</dbReference>
<accession>A0ABT3IH99</accession>
<dbReference type="Gene3D" id="2.60.120.10">
    <property type="entry name" value="Jelly Rolls"/>
    <property type="match status" value="1"/>
</dbReference>
<evidence type="ECO:0000313" key="2">
    <source>
        <dbReference type="EMBL" id="MCW3483318.1"/>
    </source>
</evidence>
<evidence type="ECO:0000259" key="1">
    <source>
        <dbReference type="PROSITE" id="PS50042"/>
    </source>
</evidence>
<dbReference type="InterPro" id="IPR018490">
    <property type="entry name" value="cNMP-bd_dom_sf"/>
</dbReference>
<protein>
    <submittedName>
        <fullName evidence="2">Crp/Fnr family transcriptional regulator</fullName>
    </submittedName>
</protein>